<dbReference type="Proteomes" id="UP001431776">
    <property type="component" value="Unassembled WGS sequence"/>
</dbReference>
<feature type="chain" id="PRO_5043666928" description="alpha-L-fucosidase" evidence="7">
    <location>
        <begin position="26"/>
        <end position="490"/>
    </location>
</feature>
<sequence length="490" mass="56718">MKRWMGLFVLCCFALLLMGPGVCGAQRYEAKWESIDKRPTPQWWVDAKFGIFIHWGVYSVPAWSTPGQYSEWYWNRITGDKAKNGPWWQYHKKMYGENFPYAEFAPMFKAELYDPDQWADIFHRSGAKYIVLTSKHHDGYCLWPSREANRSWGRPWNSVDIGPNRDLLGELTESVRAKGIEMGFYYSLYEWYNPLWVTDRALYVEKHMFPQFKDLVTRYEPTVIFSDGEWDMHSSEWRSEELMAWLLNDSAVKDRVVINDRWGKDSRHKHGGYWTTEYGAGLASGTHPWEECRGMAHSFGYSRTESLSDYKSARELILMLIDIVSRGGNLLLDIGPDGDGTIPVIMEERLIQIGDWLKVNGEAIYGTRNWKKTIQWTEGKRPEVGYGQEYKAKYDIAELTGPPAPEKAVIDIFFTTKGDTLYAITPRWPRSELVIEDVEVSPNTNVTMLGVAQSVEWRRSGRNVVVQVPGLSIDEVPCQHAYVLKITHVR</sequence>
<dbReference type="InterPro" id="IPR016286">
    <property type="entry name" value="FUC_metazoa-typ"/>
</dbReference>
<dbReference type="GO" id="GO:0006004">
    <property type="term" value="P:fucose metabolic process"/>
    <property type="evidence" value="ECO:0007669"/>
    <property type="project" value="InterPro"/>
</dbReference>
<keyword evidence="11" id="KW-1185">Reference proteome</keyword>
<dbReference type="Pfam" id="PF01120">
    <property type="entry name" value="Alpha_L_fucos"/>
    <property type="match status" value="1"/>
</dbReference>
<dbReference type="PRINTS" id="PR00741">
    <property type="entry name" value="GLHYDRLASE29"/>
</dbReference>
<comment type="function">
    <text evidence="1">Alpha-L-fucosidase is responsible for hydrolyzing the alpha-1,6-linked fucose joined to the reducing-end N-acetylglucosamine of the carbohydrate moieties of glycoproteins.</text>
</comment>
<protein>
    <recommendedName>
        <fullName evidence="3">alpha-L-fucosidase</fullName>
        <ecNumber evidence="3">3.2.1.51</ecNumber>
    </recommendedName>
</protein>
<dbReference type="InterPro" id="IPR057739">
    <property type="entry name" value="Glyco_hydro_29_N"/>
</dbReference>
<dbReference type="InterPro" id="IPR031919">
    <property type="entry name" value="Fucosidase_C"/>
</dbReference>
<dbReference type="SUPFAM" id="SSF51445">
    <property type="entry name" value="(Trans)glycosidases"/>
    <property type="match status" value="1"/>
</dbReference>
<proteinExistence type="inferred from homology"/>
<dbReference type="RefSeq" id="WP_349244206.1">
    <property type="nucleotide sequence ID" value="NZ_JASCXX010000006.1"/>
</dbReference>
<dbReference type="InterPro" id="IPR000933">
    <property type="entry name" value="Glyco_hydro_29"/>
</dbReference>
<evidence type="ECO:0000256" key="5">
    <source>
        <dbReference type="ARBA" id="ARBA00022801"/>
    </source>
</evidence>
<dbReference type="Gene3D" id="3.20.20.80">
    <property type="entry name" value="Glycosidases"/>
    <property type="match status" value="1"/>
</dbReference>
<reference evidence="10" key="1">
    <citation type="submission" date="2023-05" db="EMBL/GenBank/DDBJ databases">
        <title>Anaerotaeda fermentans gen. nov., sp. nov., a novel anaerobic planctomycete of the new family within the order Sedimentisphaerales isolated from Taman Peninsula, Russia.</title>
        <authorList>
            <person name="Khomyakova M.A."/>
            <person name="Merkel A.Y."/>
            <person name="Slobodkin A.I."/>
        </authorList>
    </citation>
    <scope>NUCLEOTIDE SEQUENCE</scope>
    <source>
        <strain evidence="10">M17dextr</strain>
    </source>
</reference>
<dbReference type="PANTHER" id="PTHR10030:SF37">
    <property type="entry name" value="ALPHA-L-FUCOSIDASE-RELATED"/>
    <property type="match status" value="1"/>
</dbReference>
<dbReference type="InterPro" id="IPR017853">
    <property type="entry name" value="GH"/>
</dbReference>
<name>A0AAW6U0M7_9BACT</name>
<feature type="domain" description="Alpha-L-fucosidase C-terminal" evidence="9">
    <location>
        <begin position="411"/>
        <end position="487"/>
    </location>
</feature>
<dbReference type="GO" id="GO:0004560">
    <property type="term" value="F:alpha-L-fucosidase activity"/>
    <property type="evidence" value="ECO:0007669"/>
    <property type="project" value="InterPro"/>
</dbReference>
<dbReference type="Pfam" id="PF16757">
    <property type="entry name" value="Fucosidase_C"/>
    <property type="match status" value="1"/>
</dbReference>
<gene>
    <name evidence="10" type="ORF">QJ522_07050</name>
</gene>
<keyword evidence="5" id="KW-0378">Hydrolase</keyword>
<evidence type="ECO:0000313" key="10">
    <source>
        <dbReference type="EMBL" id="MDI6448798.1"/>
    </source>
</evidence>
<keyword evidence="6" id="KW-0326">Glycosidase</keyword>
<evidence type="ECO:0000256" key="1">
    <source>
        <dbReference type="ARBA" id="ARBA00004071"/>
    </source>
</evidence>
<evidence type="ECO:0000313" key="11">
    <source>
        <dbReference type="Proteomes" id="UP001431776"/>
    </source>
</evidence>
<keyword evidence="4 7" id="KW-0732">Signal</keyword>
<evidence type="ECO:0000256" key="6">
    <source>
        <dbReference type="ARBA" id="ARBA00023295"/>
    </source>
</evidence>
<evidence type="ECO:0000256" key="3">
    <source>
        <dbReference type="ARBA" id="ARBA00012662"/>
    </source>
</evidence>
<dbReference type="AlphaFoldDB" id="A0AAW6U0M7"/>
<organism evidence="10 11">
    <name type="scientific">Anaerobaca lacustris</name>
    <dbReference type="NCBI Taxonomy" id="3044600"/>
    <lineage>
        <taxon>Bacteria</taxon>
        <taxon>Pseudomonadati</taxon>
        <taxon>Planctomycetota</taxon>
        <taxon>Phycisphaerae</taxon>
        <taxon>Sedimentisphaerales</taxon>
        <taxon>Anaerobacaceae</taxon>
        <taxon>Anaerobaca</taxon>
    </lineage>
</organism>
<dbReference type="InterPro" id="IPR013780">
    <property type="entry name" value="Glyco_hydro_b"/>
</dbReference>
<evidence type="ECO:0000259" key="9">
    <source>
        <dbReference type="Pfam" id="PF16757"/>
    </source>
</evidence>
<comment type="similarity">
    <text evidence="2">Belongs to the glycosyl hydrolase 29 family.</text>
</comment>
<evidence type="ECO:0000256" key="7">
    <source>
        <dbReference type="SAM" id="SignalP"/>
    </source>
</evidence>
<dbReference type="EC" id="3.2.1.51" evidence="3"/>
<dbReference type="Gene3D" id="2.60.40.1180">
    <property type="entry name" value="Golgi alpha-mannosidase II"/>
    <property type="match status" value="1"/>
</dbReference>
<feature type="domain" description="Glycoside hydrolase family 29 N-terminal" evidence="8">
    <location>
        <begin position="25"/>
        <end position="362"/>
    </location>
</feature>
<dbReference type="EMBL" id="JASCXX010000006">
    <property type="protein sequence ID" value="MDI6448798.1"/>
    <property type="molecule type" value="Genomic_DNA"/>
</dbReference>
<feature type="signal peptide" evidence="7">
    <location>
        <begin position="1"/>
        <end position="25"/>
    </location>
</feature>
<dbReference type="PANTHER" id="PTHR10030">
    <property type="entry name" value="ALPHA-L-FUCOSIDASE"/>
    <property type="match status" value="1"/>
</dbReference>
<evidence type="ECO:0000256" key="2">
    <source>
        <dbReference type="ARBA" id="ARBA00007951"/>
    </source>
</evidence>
<dbReference type="GO" id="GO:0005764">
    <property type="term" value="C:lysosome"/>
    <property type="evidence" value="ECO:0007669"/>
    <property type="project" value="TreeGrafter"/>
</dbReference>
<dbReference type="GO" id="GO:0016139">
    <property type="term" value="P:glycoside catabolic process"/>
    <property type="evidence" value="ECO:0007669"/>
    <property type="project" value="TreeGrafter"/>
</dbReference>
<dbReference type="SMART" id="SM00812">
    <property type="entry name" value="Alpha_L_fucos"/>
    <property type="match status" value="1"/>
</dbReference>
<accession>A0AAW6U0M7</accession>
<evidence type="ECO:0000256" key="4">
    <source>
        <dbReference type="ARBA" id="ARBA00022729"/>
    </source>
</evidence>
<evidence type="ECO:0000259" key="8">
    <source>
        <dbReference type="Pfam" id="PF01120"/>
    </source>
</evidence>
<comment type="caution">
    <text evidence="10">The sequence shown here is derived from an EMBL/GenBank/DDBJ whole genome shotgun (WGS) entry which is preliminary data.</text>
</comment>